<evidence type="ECO:0000313" key="1">
    <source>
        <dbReference type="EMBL" id="CCA53944.1"/>
    </source>
</evidence>
<proteinExistence type="predicted"/>
<dbReference type="EMBL" id="FR845719">
    <property type="protein sequence ID" value="CCA53944.1"/>
    <property type="molecule type" value="Genomic_DNA"/>
</dbReference>
<dbReference type="KEGG" id="sve:SVEN_0657"/>
<dbReference type="HOGENOM" id="CLU_3030712_0_0_11"/>
<evidence type="ECO:0000313" key="2">
    <source>
        <dbReference type="Proteomes" id="UP000006854"/>
    </source>
</evidence>
<name>F2R8M6_STRVP</name>
<gene>
    <name evidence="1" type="ordered locus">SVEN_0657</name>
</gene>
<organism evidence="1 2">
    <name type="scientific">Streptomyces venezuelae (strain ATCC 10712 / CBS 650.69 / DSM 40230 / JCM 4526 / NBRC 13096 / PD 04745)</name>
    <dbReference type="NCBI Taxonomy" id="953739"/>
    <lineage>
        <taxon>Bacteria</taxon>
        <taxon>Bacillati</taxon>
        <taxon>Actinomycetota</taxon>
        <taxon>Actinomycetes</taxon>
        <taxon>Kitasatosporales</taxon>
        <taxon>Streptomycetaceae</taxon>
        <taxon>Streptomyces</taxon>
    </lineage>
</organism>
<reference evidence="1 2" key="1">
    <citation type="journal article" date="2011" name="BMC Genomics">
        <title>Genome-wide analysis of the role of GlnR in Streptomyces venezuelae provides new insights into global nitrogen regulation in actinomycetes.</title>
        <authorList>
            <person name="Pullan S.T."/>
            <person name="Bibb M.J."/>
            <person name="Merrick M."/>
        </authorList>
    </citation>
    <scope>NUCLEOTIDE SEQUENCE [LARGE SCALE GENOMIC DNA]</scope>
    <source>
        <strain evidence="1">ATCC 10712</strain>
    </source>
</reference>
<accession>F2R8M6</accession>
<protein>
    <submittedName>
        <fullName evidence="1">Uncharacterized protein</fullName>
    </submittedName>
</protein>
<sequence>MSEAQRKGLAAFARGDAVLRDAHFGGAQAHPGRQAHGVRPACHRFPLGFGHPHLR</sequence>
<dbReference type="AlphaFoldDB" id="F2R8M6"/>
<dbReference type="Proteomes" id="UP000006854">
    <property type="component" value="Chromosome"/>
</dbReference>
<keyword evidence="2" id="KW-1185">Reference proteome</keyword>